<feature type="transmembrane region" description="Helical" evidence="1">
    <location>
        <begin position="163"/>
        <end position="185"/>
    </location>
</feature>
<feature type="transmembrane region" description="Helical" evidence="1">
    <location>
        <begin position="84"/>
        <end position="104"/>
    </location>
</feature>
<keyword evidence="1" id="KW-0472">Membrane</keyword>
<gene>
    <name evidence="2" type="ORF">IAB89_01240</name>
</gene>
<accession>A0A9D1DE43</accession>
<dbReference type="Proteomes" id="UP000824242">
    <property type="component" value="Unassembled WGS sequence"/>
</dbReference>
<dbReference type="InterPro" id="IPR010540">
    <property type="entry name" value="CmpB_TMEM229"/>
</dbReference>
<evidence type="ECO:0000313" key="2">
    <source>
        <dbReference type="EMBL" id="HIR46273.1"/>
    </source>
</evidence>
<feature type="transmembrane region" description="Helical" evidence="1">
    <location>
        <begin position="20"/>
        <end position="44"/>
    </location>
</feature>
<dbReference type="AlphaFoldDB" id="A0A9D1DE43"/>
<keyword evidence="1" id="KW-0812">Transmembrane</keyword>
<evidence type="ECO:0000256" key="1">
    <source>
        <dbReference type="SAM" id="Phobius"/>
    </source>
</evidence>
<dbReference type="Pfam" id="PF06541">
    <property type="entry name" value="ABC_trans_CmpB"/>
    <property type="match status" value="1"/>
</dbReference>
<reference evidence="2" key="2">
    <citation type="journal article" date="2021" name="PeerJ">
        <title>Extensive microbial diversity within the chicken gut microbiome revealed by metagenomics and culture.</title>
        <authorList>
            <person name="Gilroy R."/>
            <person name="Ravi A."/>
            <person name="Getino M."/>
            <person name="Pursley I."/>
            <person name="Horton D.L."/>
            <person name="Alikhan N.F."/>
            <person name="Baker D."/>
            <person name="Gharbi K."/>
            <person name="Hall N."/>
            <person name="Watson M."/>
            <person name="Adriaenssens E.M."/>
            <person name="Foster-Nyarko E."/>
            <person name="Jarju S."/>
            <person name="Secka A."/>
            <person name="Antonio M."/>
            <person name="Oren A."/>
            <person name="Chaudhuri R.R."/>
            <person name="La Ragione R."/>
            <person name="Hildebrand F."/>
            <person name="Pallen M.J."/>
        </authorList>
    </citation>
    <scope>NUCLEOTIDE SEQUENCE</scope>
    <source>
        <strain evidence="2">ChiSxjej1B13-7958</strain>
    </source>
</reference>
<proteinExistence type="predicted"/>
<protein>
    <submittedName>
        <fullName evidence="2">ABC transporter permease</fullName>
    </submittedName>
</protein>
<keyword evidence="1" id="KW-1133">Transmembrane helix</keyword>
<feature type="transmembrane region" description="Helical" evidence="1">
    <location>
        <begin position="125"/>
        <end position="143"/>
    </location>
</feature>
<comment type="caution">
    <text evidence="2">The sequence shown here is derived from an EMBL/GenBank/DDBJ whole genome shotgun (WGS) entry which is preliminary data.</text>
</comment>
<reference evidence="2" key="1">
    <citation type="submission" date="2020-10" db="EMBL/GenBank/DDBJ databases">
        <authorList>
            <person name="Gilroy R."/>
        </authorList>
    </citation>
    <scope>NUCLEOTIDE SEQUENCE</scope>
    <source>
        <strain evidence="2">ChiSxjej1B13-7958</strain>
    </source>
</reference>
<sequence>MTETIHRRKPVYPFAPGLGFYKIFWVFFLGCIIGVVVETFWCLITKFYIENRSGVIYGPFNPVYGFGAVVLTLGLHWLSQKRDLWIFLGSMVLGGAVEYVCSWVQEMAFGTVSWEYSETPFNLQGRTNLMFAFFWGILGLLWVKDFYPRMSDWIERIPRRVGIPLTWVLLVLMIFNMAISGLAVARWTARVHGKPATNQLEVFLDQAYPNDYLSRVYPNMMVVTDENGNRVI</sequence>
<name>A0A9D1DE43_9FIRM</name>
<organism evidence="2 3">
    <name type="scientific">Candidatus Caccousia avicola</name>
    <dbReference type="NCBI Taxonomy" id="2840721"/>
    <lineage>
        <taxon>Bacteria</taxon>
        <taxon>Bacillati</taxon>
        <taxon>Bacillota</taxon>
        <taxon>Clostridia</taxon>
        <taxon>Eubacteriales</taxon>
        <taxon>Oscillospiraceae</taxon>
        <taxon>Oscillospiraceae incertae sedis</taxon>
        <taxon>Candidatus Caccousia</taxon>
    </lineage>
</organism>
<dbReference type="EMBL" id="DVGZ01000013">
    <property type="protein sequence ID" value="HIR46273.1"/>
    <property type="molecule type" value="Genomic_DNA"/>
</dbReference>
<evidence type="ECO:0000313" key="3">
    <source>
        <dbReference type="Proteomes" id="UP000824242"/>
    </source>
</evidence>
<feature type="transmembrane region" description="Helical" evidence="1">
    <location>
        <begin position="56"/>
        <end position="78"/>
    </location>
</feature>